<sequence>MSSAQLPESLPQRSSGSPRGGRALPDCRREVAEVGGRNRSLVSALPLTTGQAKRSRSSDKKGMEKMRNDGKEGERSSYRSETSCPAKRYQLADSRDPVANAVQS</sequence>
<organism evidence="2 3">
    <name type="scientific">Vespula pensylvanica</name>
    <name type="common">Western yellow jacket</name>
    <name type="synonym">Wasp</name>
    <dbReference type="NCBI Taxonomy" id="30213"/>
    <lineage>
        <taxon>Eukaryota</taxon>
        <taxon>Metazoa</taxon>
        <taxon>Ecdysozoa</taxon>
        <taxon>Arthropoda</taxon>
        <taxon>Hexapoda</taxon>
        <taxon>Insecta</taxon>
        <taxon>Pterygota</taxon>
        <taxon>Neoptera</taxon>
        <taxon>Endopterygota</taxon>
        <taxon>Hymenoptera</taxon>
        <taxon>Apocrita</taxon>
        <taxon>Aculeata</taxon>
        <taxon>Vespoidea</taxon>
        <taxon>Vespidae</taxon>
        <taxon>Vespinae</taxon>
        <taxon>Vespula</taxon>
    </lineage>
</organism>
<proteinExistence type="predicted"/>
<comment type="caution">
    <text evidence="2">The sequence shown here is derived from an EMBL/GenBank/DDBJ whole genome shotgun (WGS) entry which is preliminary data.</text>
</comment>
<keyword evidence="3" id="KW-1185">Reference proteome</keyword>
<evidence type="ECO:0000313" key="3">
    <source>
        <dbReference type="Proteomes" id="UP000600918"/>
    </source>
</evidence>
<feature type="compositionally biased region" description="Polar residues" evidence="1">
    <location>
        <begin position="1"/>
        <end position="17"/>
    </location>
</feature>
<evidence type="ECO:0000313" key="2">
    <source>
        <dbReference type="EMBL" id="KAF7429378.1"/>
    </source>
</evidence>
<dbReference type="Proteomes" id="UP000600918">
    <property type="component" value="Unassembled WGS sequence"/>
</dbReference>
<feature type="compositionally biased region" description="Basic and acidic residues" evidence="1">
    <location>
        <begin position="56"/>
        <end position="78"/>
    </location>
</feature>
<accession>A0A834P5J0</accession>
<dbReference type="AlphaFoldDB" id="A0A834P5J0"/>
<reference evidence="2" key="1">
    <citation type="journal article" date="2020" name="G3 (Bethesda)">
        <title>High-Quality Assemblies for Three Invasive Social Wasps from the &lt;i&gt;Vespula&lt;/i&gt; Genus.</title>
        <authorList>
            <person name="Harrop T.W.R."/>
            <person name="Guhlin J."/>
            <person name="McLaughlin G.M."/>
            <person name="Permina E."/>
            <person name="Stockwell P."/>
            <person name="Gilligan J."/>
            <person name="Le Lec M.F."/>
            <person name="Gruber M.A.M."/>
            <person name="Quinn O."/>
            <person name="Lovegrove M."/>
            <person name="Duncan E.J."/>
            <person name="Remnant E.J."/>
            <person name="Van Eeckhoven J."/>
            <person name="Graham B."/>
            <person name="Knapp R.A."/>
            <person name="Langford K.W."/>
            <person name="Kronenberg Z."/>
            <person name="Press M.O."/>
            <person name="Eacker S.M."/>
            <person name="Wilson-Rankin E.E."/>
            <person name="Purcell J."/>
            <person name="Lester P.J."/>
            <person name="Dearden P.K."/>
        </authorList>
    </citation>
    <scope>NUCLEOTIDE SEQUENCE</scope>
    <source>
        <strain evidence="2">Volc-1</strain>
    </source>
</reference>
<evidence type="ECO:0000256" key="1">
    <source>
        <dbReference type="SAM" id="MobiDB-lite"/>
    </source>
</evidence>
<protein>
    <submittedName>
        <fullName evidence="2">Uncharacterized protein</fullName>
    </submittedName>
</protein>
<name>A0A834P5J0_VESPE</name>
<dbReference type="EMBL" id="JACSDY010000004">
    <property type="protein sequence ID" value="KAF7429378.1"/>
    <property type="molecule type" value="Genomic_DNA"/>
</dbReference>
<feature type="region of interest" description="Disordered" evidence="1">
    <location>
        <begin position="1"/>
        <end position="104"/>
    </location>
</feature>
<gene>
    <name evidence="2" type="ORF">H0235_005776</name>
</gene>